<dbReference type="Proteomes" id="UP000584642">
    <property type="component" value="Unassembled WGS sequence"/>
</dbReference>
<comment type="caution">
    <text evidence="3">The sequence shown here is derived from an EMBL/GenBank/DDBJ whole genome shotgun (WGS) entry which is preliminary data.</text>
</comment>
<dbReference type="Gene3D" id="3.40.30.10">
    <property type="entry name" value="Glutaredoxin"/>
    <property type="match status" value="1"/>
</dbReference>
<protein>
    <recommendedName>
        <fullName evidence="2">Hydrogenase expression/formation protein</fullName>
    </recommendedName>
</protein>
<reference evidence="3 4" key="1">
    <citation type="submission" date="2020-05" db="EMBL/GenBank/DDBJ databases">
        <title>Azospirillum oleiclasticum sp. nov, a nitrogen-fixing and heavy crude oil-emulsifying bacterium isolated from the crude oil of Yumen Oilfield.</title>
        <authorList>
            <person name="Wu D."/>
            <person name="Cai M."/>
            <person name="Zhang X."/>
        </authorList>
    </citation>
    <scope>NUCLEOTIDE SEQUENCE [LARGE SCALE GENOMIC DNA]</scope>
    <source>
        <strain evidence="3 4">ROY-1-1-2</strain>
    </source>
</reference>
<dbReference type="PIRSF" id="PIRSF038934">
    <property type="entry name" value="HyaE_HupG"/>
    <property type="match status" value="1"/>
</dbReference>
<sequence>MAHAHPLPPLVDRLLTVHGYPLLETGAEALAEDAEGVRVVFLPGHGKGSGETADIAVILPELVKAAPVPLTAAVAGPQAEAALVARVGTLGLPALVFLHRGEVLGSIPRVRDWSDYLARIRSFLAVPADRLQ</sequence>
<proteinExistence type="inferred from homology"/>
<evidence type="ECO:0000256" key="1">
    <source>
        <dbReference type="ARBA" id="ARBA00009004"/>
    </source>
</evidence>
<accession>A0ABX2T5M8</accession>
<name>A0ABX2T5M8_9PROT</name>
<organism evidence="3 4">
    <name type="scientific">Azospirillum oleiclasticum</name>
    <dbReference type="NCBI Taxonomy" id="2735135"/>
    <lineage>
        <taxon>Bacteria</taxon>
        <taxon>Pseudomonadati</taxon>
        <taxon>Pseudomonadota</taxon>
        <taxon>Alphaproteobacteria</taxon>
        <taxon>Rhodospirillales</taxon>
        <taxon>Azospirillaceae</taxon>
        <taxon>Azospirillum</taxon>
    </lineage>
</organism>
<dbReference type="InterPro" id="IPR036249">
    <property type="entry name" value="Thioredoxin-like_sf"/>
</dbReference>
<dbReference type="SUPFAM" id="SSF52833">
    <property type="entry name" value="Thioredoxin-like"/>
    <property type="match status" value="1"/>
</dbReference>
<comment type="similarity">
    <text evidence="1 2">Belongs to the HupG/HyaE family.</text>
</comment>
<dbReference type="InterPro" id="IPR010893">
    <property type="entry name" value="NiFe-hyd_mat_HyaE"/>
</dbReference>
<keyword evidence="4" id="KW-1185">Reference proteome</keyword>
<evidence type="ECO:0000313" key="3">
    <source>
        <dbReference type="EMBL" id="NYZ19622.1"/>
    </source>
</evidence>
<dbReference type="EMBL" id="JABFDB010000004">
    <property type="protein sequence ID" value="NYZ19622.1"/>
    <property type="molecule type" value="Genomic_DNA"/>
</dbReference>
<dbReference type="Pfam" id="PF07449">
    <property type="entry name" value="HyaE"/>
    <property type="match status" value="1"/>
</dbReference>
<dbReference type="RefSeq" id="WP_180281397.1">
    <property type="nucleotide sequence ID" value="NZ_JABFDB010000004.1"/>
</dbReference>
<gene>
    <name evidence="3" type="ORF">HND93_07855</name>
</gene>
<evidence type="ECO:0000313" key="4">
    <source>
        <dbReference type="Proteomes" id="UP000584642"/>
    </source>
</evidence>
<evidence type="ECO:0000256" key="2">
    <source>
        <dbReference type="PIRNR" id="PIRNR038934"/>
    </source>
</evidence>